<keyword evidence="13" id="KW-0472">Membrane</keyword>
<keyword evidence="14" id="KW-0564">Palmitate</keyword>
<evidence type="ECO:0000256" key="3">
    <source>
        <dbReference type="ARBA" id="ARBA00004556"/>
    </source>
</evidence>
<sequence>MDYGDIEEDTLGMIVTSGTCTLKKDPQNLVGISIGGGAPLCPCVYIVQVFDNTSASRDGLLAAGDEIVSVNSKSVKGRTKVEVAKLIQATKAEVTIHYNKLHADQKQGKTLDIVLKKMKHRVVETMSSTTADALGLSRAILCNDGLIKKLDELERTADLYRGLIDHTHGVLKAIFELAHTHRNFGNAFANIGAREPQLKASEAFTKFGEAHRQIDRYAITLLRTVKPMITDLNTYLSKAIPDTRLTIQKYADAKFEYLSYCLKVKEMDDEEYSFAALQEPLYRVETGNYEYRLILRCRQMARERFSKMRADVLVKLELLDQKHVQDIVFQLHRFITALDKYHKDCYETMKEADIFPIEVDLTLPTSKHLTNNDEEEEDEYVGDELENDYELNQTQDTKDADLLNID</sequence>
<keyword evidence="8" id="KW-0771">Synaptosome</keyword>
<dbReference type="PANTHER" id="PTHR12141:SF1">
    <property type="entry name" value="PRKCA-BINDING PROTEIN"/>
    <property type="match status" value="1"/>
</dbReference>
<proteinExistence type="predicted"/>
<dbReference type="Proteomes" id="UP000663829">
    <property type="component" value="Unassembled WGS sequence"/>
</dbReference>
<dbReference type="GO" id="GO:0006886">
    <property type="term" value="P:intracellular protein transport"/>
    <property type="evidence" value="ECO:0007669"/>
    <property type="project" value="TreeGrafter"/>
</dbReference>
<evidence type="ECO:0000256" key="18">
    <source>
        <dbReference type="ARBA" id="ARBA00031097"/>
    </source>
</evidence>
<dbReference type="FunFam" id="1.20.1270.60:FF:000023">
    <property type="entry name" value="Interacting with PRKCA"/>
    <property type="match status" value="1"/>
</dbReference>
<evidence type="ECO:0000256" key="6">
    <source>
        <dbReference type="ARBA" id="ARBA00022490"/>
    </source>
</evidence>
<evidence type="ECO:0000259" key="25">
    <source>
        <dbReference type="PROSITE" id="PS50106"/>
    </source>
</evidence>
<organism evidence="27 29">
    <name type="scientific">Didymodactylos carnosus</name>
    <dbReference type="NCBI Taxonomy" id="1234261"/>
    <lineage>
        <taxon>Eukaryota</taxon>
        <taxon>Metazoa</taxon>
        <taxon>Spiralia</taxon>
        <taxon>Gnathifera</taxon>
        <taxon>Rotifera</taxon>
        <taxon>Eurotatoria</taxon>
        <taxon>Bdelloidea</taxon>
        <taxon>Philodinida</taxon>
        <taxon>Philodinidae</taxon>
        <taxon>Didymodactylos</taxon>
    </lineage>
</organism>
<keyword evidence="7" id="KW-0597">Phosphoprotein</keyword>
<keyword evidence="15" id="KW-0009">Actin-binding</keyword>
<feature type="domain" description="PDZ" evidence="25">
    <location>
        <begin position="19"/>
        <end position="102"/>
    </location>
</feature>
<keyword evidence="10" id="KW-0862">Zinc</keyword>
<comment type="caution">
    <text evidence="27">The sequence shown here is derived from an EMBL/GenBank/DDBJ whole genome shotgun (WGS) entry which is preliminary data.</text>
</comment>
<reference evidence="27" key="1">
    <citation type="submission" date="2021-02" db="EMBL/GenBank/DDBJ databases">
        <authorList>
            <person name="Nowell W R."/>
        </authorList>
    </citation>
    <scope>NUCLEOTIDE SEQUENCE</scope>
</reference>
<dbReference type="GO" id="GO:0005080">
    <property type="term" value="F:protein kinase C binding"/>
    <property type="evidence" value="ECO:0007669"/>
    <property type="project" value="TreeGrafter"/>
</dbReference>
<dbReference type="InterPro" id="IPR030798">
    <property type="entry name" value="Arfaptin_fam"/>
</dbReference>
<dbReference type="GO" id="GO:0008021">
    <property type="term" value="C:synaptic vesicle"/>
    <property type="evidence" value="ECO:0007669"/>
    <property type="project" value="TreeGrafter"/>
</dbReference>
<feature type="region of interest" description="Disordered" evidence="24">
    <location>
        <begin position="366"/>
        <end position="406"/>
    </location>
</feature>
<evidence type="ECO:0000256" key="8">
    <source>
        <dbReference type="ARBA" id="ARBA00022599"/>
    </source>
</evidence>
<dbReference type="GO" id="GO:0005856">
    <property type="term" value="C:cytoskeleton"/>
    <property type="evidence" value="ECO:0007669"/>
    <property type="project" value="UniProtKB-SubCell"/>
</dbReference>
<feature type="domain" description="AH" evidence="26">
    <location>
        <begin position="141"/>
        <end position="354"/>
    </location>
</feature>
<accession>A0A814AWM5</accession>
<dbReference type="InterPro" id="IPR010504">
    <property type="entry name" value="AH_dom"/>
</dbReference>
<keyword evidence="11" id="KW-0106">Calcium</keyword>
<dbReference type="GO" id="GO:0046872">
    <property type="term" value="F:metal ion binding"/>
    <property type="evidence" value="ECO:0007669"/>
    <property type="project" value="UniProtKB-KW"/>
</dbReference>
<evidence type="ECO:0000256" key="16">
    <source>
        <dbReference type="ARBA" id="ARBA00023212"/>
    </source>
</evidence>
<evidence type="ECO:0000256" key="23">
    <source>
        <dbReference type="ARBA" id="ARBA00093501"/>
    </source>
</evidence>
<name>A0A814AWM5_9BILA</name>
<dbReference type="InterPro" id="IPR036034">
    <property type="entry name" value="PDZ_sf"/>
</dbReference>
<dbReference type="SMART" id="SM01015">
    <property type="entry name" value="Arfaptin"/>
    <property type="match status" value="1"/>
</dbReference>
<evidence type="ECO:0000256" key="22">
    <source>
        <dbReference type="ARBA" id="ARBA00034105"/>
    </source>
</evidence>
<dbReference type="InterPro" id="IPR001478">
    <property type="entry name" value="PDZ"/>
</dbReference>
<keyword evidence="6" id="KW-0963">Cytoplasm</keyword>
<dbReference type="EMBL" id="CAJOBC010001814">
    <property type="protein sequence ID" value="CAF3700265.1"/>
    <property type="molecule type" value="Genomic_DNA"/>
</dbReference>
<dbReference type="InterPro" id="IPR037959">
    <property type="entry name" value="PICK1_BAR"/>
</dbReference>
<evidence type="ECO:0000313" key="27">
    <source>
        <dbReference type="EMBL" id="CAF0920959.1"/>
    </source>
</evidence>
<dbReference type="GO" id="GO:0043113">
    <property type="term" value="P:receptor clustering"/>
    <property type="evidence" value="ECO:0007669"/>
    <property type="project" value="TreeGrafter"/>
</dbReference>
<evidence type="ECO:0000256" key="1">
    <source>
        <dbReference type="ARBA" id="ARBA00004170"/>
    </source>
</evidence>
<dbReference type="PANTHER" id="PTHR12141">
    <property type="entry name" value="ARFAPTIN-RELATED"/>
    <property type="match status" value="1"/>
</dbReference>
<evidence type="ECO:0000256" key="20">
    <source>
        <dbReference type="ARBA" id="ARBA00033721"/>
    </source>
</evidence>
<gene>
    <name evidence="27" type="ORF">GPM918_LOCUS9649</name>
    <name evidence="28" type="ORF">SRO942_LOCUS9650</name>
</gene>
<dbReference type="SUPFAM" id="SSF103657">
    <property type="entry name" value="BAR/IMD domain-like"/>
    <property type="match status" value="1"/>
</dbReference>
<dbReference type="GO" id="GO:0098842">
    <property type="term" value="C:postsynaptic early endosome"/>
    <property type="evidence" value="ECO:0007669"/>
    <property type="project" value="TreeGrafter"/>
</dbReference>
<dbReference type="GO" id="GO:0014069">
    <property type="term" value="C:postsynaptic density"/>
    <property type="evidence" value="ECO:0007669"/>
    <property type="project" value="UniProtKB-SubCell"/>
</dbReference>
<dbReference type="AlphaFoldDB" id="A0A814AWM5"/>
<evidence type="ECO:0000256" key="13">
    <source>
        <dbReference type="ARBA" id="ARBA00023136"/>
    </source>
</evidence>
<dbReference type="OrthoDB" id="5917245at2759"/>
<feature type="compositionally biased region" description="Basic and acidic residues" evidence="24">
    <location>
        <begin position="396"/>
        <end position="406"/>
    </location>
</feature>
<evidence type="ECO:0000313" key="28">
    <source>
        <dbReference type="EMBL" id="CAF3700265.1"/>
    </source>
</evidence>
<dbReference type="GO" id="GO:0005543">
    <property type="term" value="F:phospholipid binding"/>
    <property type="evidence" value="ECO:0007669"/>
    <property type="project" value="TreeGrafter"/>
</dbReference>
<evidence type="ECO:0000256" key="7">
    <source>
        <dbReference type="ARBA" id="ARBA00022553"/>
    </source>
</evidence>
<evidence type="ECO:0000256" key="24">
    <source>
        <dbReference type="SAM" id="MobiDB-lite"/>
    </source>
</evidence>
<dbReference type="GO" id="GO:0019904">
    <property type="term" value="F:protein domain specific binding"/>
    <property type="evidence" value="ECO:0007669"/>
    <property type="project" value="InterPro"/>
</dbReference>
<dbReference type="Gene3D" id="2.30.42.10">
    <property type="match status" value="1"/>
</dbReference>
<evidence type="ECO:0000313" key="29">
    <source>
        <dbReference type="Proteomes" id="UP000663829"/>
    </source>
</evidence>
<dbReference type="GO" id="GO:0032588">
    <property type="term" value="C:trans-Golgi network membrane"/>
    <property type="evidence" value="ECO:0007669"/>
    <property type="project" value="TreeGrafter"/>
</dbReference>
<dbReference type="Proteomes" id="UP000681722">
    <property type="component" value="Unassembled WGS sequence"/>
</dbReference>
<dbReference type="InterPro" id="IPR027267">
    <property type="entry name" value="AH/BAR_dom_sf"/>
</dbReference>
<keyword evidence="16" id="KW-0206">Cytoskeleton</keyword>
<dbReference type="CDD" id="cd06722">
    <property type="entry name" value="PDZ_PICK1-like"/>
    <property type="match status" value="1"/>
</dbReference>
<evidence type="ECO:0000256" key="15">
    <source>
        <dbReference type="ARBA" id="ARBA00023203"/>
    </source>
</evidence>
<protein>
    <recommendedName>
        <fullName evidence="5">PRKCA-binding protein</fullName>
    </recommendedName>
    <alternativeName>
        <fullName evidence="19">Protein interacting with C kinase 1</fullName>
    </alternativeName>
    <alternativeName>
        <fullName evidence="18">Protein kinase C-alpha-binding protein</fullName>
    </alternativeName>
</protein>
<dbReference type="Pfam" id="PF06456">
    <property type="entry name" value="Arfaptin"/>
    <property type="match status" value="1"/>
</dbReference>
<dbReference type="EMBL" id="CAJNOQ010001814">
    <property type="protein sequence ID" value="CAF0920959.1"/>
    <property type="molecule type" value="Genomic_DNA"/>
</dbReference>
<dbReference type="SUPFAM" id="SSF50156">
    <property type="entry name" value="PDZ domain-like"/>
    <property type="match status" value="1"/>
</dbReference>
<feature type="compositionally biased region" description="Acidic residues" evidence="24">
    <location>
        <begin position="372"/>
        <end position="389"/>
    </location>
</feature>
<evidence type="ECO:0000256" key="12">
    <source>
        <dbReference type="ARBA" id="ARBA00023018"/>
    </source>
</evidence>
<dbReference type="GO" id="GO:0005886">
    <property type="term" value="C:plasma membrane"/>
    <property type="evidence" value="ECO:0007669"/>
    <property type="project" value="GOC"/>
</dbReference>
<evidence type="ECO:0000256" key="17">
    <source>
        <dbReference type="ARBA" id="ARBA00023288"/>
    </source>
</evidence>
<dbReference type="GO" id="GO:0043005">
    <property type="term" value="C:neuron projection"/>
    <property type="evidence" value="ECO:0007669"/>
    <property type="project" value="UniProtKB-KW"/>
</dbReference>
<dbReference type="GO" id="GO:0002092">
    <property type="term" value="P:positive regulation of receptor internalization"/>
    <property type="evidence" value="ECO:0007669"/>
    <property type="project" value="TreeGrafter"/>
</dbReference>
<keyword evidence="17" id="KW-0449">Lipoprotein</keyword>
<dbReference type="GO" id="GO:0048471">
    <property type="term" value="C:perinuclear region of cytoplasm"/>
    <property type="evidence" value="ECO:0007669"/>
    <property type="project" value="UniProtKB-SubCell"/>
</dbReference>
<comment type="function">
    <text evidence="20">Probable adapter protein that bind to and organize the subcellular localization of a variety of membrane proteins containing some PDZ recognition sequence. Involved in the clustering of various receptors, possibly by acting at the receptor internalization level. Plays a role in synaptic plasticity by regulating the trafficking and internalization of AMPA receptors. May be regulated upon PRKCA activation. May regulate ASIC1/ASIC3 channel. Regulates actin polymerization by inhibiting the actin-nucleating activity of the Arp2/3 complex; the function is competitive with nucleation promoting factors and is linked to neuronal morphology regulation and AMPA receptor (AMPAR) endocytosis. Via interaction with the Arp2/3 complex involved in regulation of synaptic plasicity of excitatory synapses and required for spine shrinkage during long-term depression (LTD). Involved in regulation of astrocyte morphology, antagonistic to Arp2/3 complex activator WASL/N-WASP function.</text>
</comment>
<keyword evidence="12" id="KW-0770">Synapse</keyword>
<dbReference type="Pfam" id="PF00595">
    <property type="entry name" value="PDZ"/>
    <property type="match status" value="1"/>
</dbReference>
<evidence type="ECO:0000256" key="2">
    <source>
        <dbReference type="ARBA" id="ARBA00004245"/>
    </source>
</evidence>
<dbReference type="FunFam" id="2.30.42.10:FF:000073">
    <property type="entry name" value="Interacting with PRKCA"/>
    <property type="match status" value="1"/>
</dbReference>
<evidence type="ECO:0000256" key="5">
    <source>
        <dbReference type="ARBA" id="ARBA00017975"/>
    </source>
</evidence>
<evidence type="ECO:0000259" key="26">
    <source>
        <dbReference type="PROSITE" id="PS50870"/>
    </source>
</evidence>
<keyword evidence="29" id="KW-1185">Reference proteome</keyword>
<dbReference type="Gene3D" id="1.20.1270.60">
    <property type="entry name" value="Arfaptin homology (AH) domain/BAR domain"/>
    <property type="match status" value="1"/>
</dbReference>
<dbReference type="PROSITE" id="PS50106">
    <property type="entry name" value="PDZ"/>
    <property type="match status" value="1"/>
</dbReference>
<evidence type="ECO:0000256" key="9">
    <source>
        <dbReference type="ARBA" id="ARBA00022723"/>
    </source>
</evidence>
<evidence type="ECO:0000256" key="14">
    <source>
        <dbReference type="ARBA" id="ARBA00023139"/>
    </source>
</evidence>
<evidence type="ECO:0000256" key="21">
    <source>
        <dbReference type="ARBA" id="ARBA00034102"/>
    </source>
</evidence>
<dbReference type="CDD" id="cd07659">
    <property type="entry name" value="BAR_PICK1"/>
    <property type="match status" value="1"/>
</dbReference>
<comment type="subcellular location">
    <subcellularLocation>
        <location evidence="2">Cytoplasm</location>
        <location evidence="2">Cytoskeleton</location>
    </subcellularLocation>
    <subcellularLocation>
        <location evidence="3">Cytoplasm</location>
        <location evidence="3">Perinuclear region</location>
    </subcellularLocation>
    <subcellularLocation>
        <location evidence="4">Membrane</location>
        <topology evidence="4">Lipid-anchor</topology>
    </subcellularLocation>
    <subcellularLocation>
        <location evidence="1">Membrane</location>
        <topology evidence="1">Peripheral membrane protein</topology>
    </subcellularLocation>
    <subcellularLocation>
        <location evidence="22">Postsynaptic density</location>
    </subcellularLocation>
    <subcellularLocation>
        <location evidence="21">Synapse</location>
        <location evidence="21">Synaptosome</location>
    </subcellularLocation>
</comment>
<keyword evidence="9" id="KW-0479">Metal-binding</keyword>
<dbReference type="SMART" id="SM00228">
    <property type="entry name" value="PDZ"/>
    <property type="match status" value="1"/>
</dbReference>
<evidence type="ECO:0000256" key="10">
    <source>
        <dbReference type="ARBA" id="ARBA00022833"/>
    </source>
</evidence>
<dbReference type="GO" id="GO:0003779">
    <property type="term" value="F:actin binding"/>
    <property type="evidence" value="ECO:0007669"/>
    <property type="project" value="UniProtKB-KW"/>
</dbReference>
<dbReference type="PROSITE" id="PS50870">
    <property type="entry name" value="AH"/>
    <property type="match status" value="1"/>
</dbReference>
<dbReference type="GO" id="GO:0034315">
    <property type="term" value="P:regulation of Arp2/3 complex-mediated actin nucleation"/>
    <property type="evidence" value="ECO:0007669"/>
    <property type="project" value="TreeGrafter"/>
</dbReference>
<evidence type="ECO:0000256" key="19">
    <source>
        <dbReference type="ARBA" id="ARBA00032804"/>
    </source>
</evidence>
<comment type="subunit">
    <text evidence="23">Monomer and homodimer. Interacts with CXADR. Interacts presynaptically with the glutamate receptors GRIA2, GRIA3, GRIK3, isoform 3 of GRIA4, isoform A of GRM4, GRM7 and GRM8; with NAPA and NAPB; and with BTG2. The interaction with NAPA and NAPB disrupts the interaction with GRIA2, conducting to the internalization of GRIA2. Interacts with PRKCA; with the amine transporters SLC6A2 and SLC6A3; with the channels ASIC1 and ASIC2; with the GTP-binding proteins ARF1 and ARF3; with the ephrin receptor tyrosine kinases EPHA7, EPHB1 and EPHB2; with ERBB2 and through its PDZ domain with the C-terminal tail of PRLHR. Interacts with UNC5A. Interacts (via AH domain) with NCS1/FREQ; in a calcium-dependent manner. Interacts with F-actin and associates with the ARP2/3 complex. Interacts (via PDZ domain) with ARF1 (activated); the interaction blocks Arp2/3 complex inhibition. Interacts with SORCS3.</text>
</comment>
<evidence type="ECO:0000256" key="11">
    <source>
        <dbReference type="ARBA" id="ARBA00022837"/>
    </source>
</evidence>
<evidence type="ECO:0000256" key="4">
    <source>
        <dbReference type="ARBA" id="ARBA00004635"/>
    </source>
</evidence>
<dbReference type="GO" id="GO:0097062">
    <property type="term" value="P:dendritic spine maintenance"/>
    <property type="evidence" value="ECO:0007669"/>
    <property type="project" value="TreeGrafter"/>
</dbReference>